<protein>
    <submittedName>
        <fullName evidence="1">Uncharacterized protein</fullName>
    </submittedName>
</protein>
<dbReference type="EMBL" id="JANBUP010000251">
    <property type="protein sequence ID" value="KAJ2812293.1"/>
    <property type="molecule type" value="Genomic_DNA"/>
</dbReference>
<evidence type="ECO:0000313" key="2">
    <source>
        <dbReference type="Proteomes" id="UP001140096"/>
    </source>
</evidence>
<gene>
    <name evidence="1" type="ORF">H4S07_001499</name>
</gene>
<name>A0ACC1LMR5_9FUNG</name>
<comment type="caution">
    <text evidence="1">The sequence shown here is derived from an EMBL/GenBank/DDBJ whole genome shotgun (WGS) entry which is preliminary data.</text>
</comment>
<reference evidence="1" key="1">
    <citation type="submission" date="2022-07" db="EMBL/GenBank/DDBJ databases">
        <title>Phylogenomic reconstructions and comparative analyses of Kickxellomycotina fungi.</title>
        <authorList>
            <person name="Reynolds N.K."/>
            <person name="Stajich J.E."/>
            <person name="Barry K."/>
            <person name="Grigoriev I.V."/>
            <person name="Crous P."/>
            <person name="Smith M.E."/>
        </authorList>
    </citation>
    <scope>NUCLEOTIDE SEQUENCE</scope>
    <source>
        <strain evidence="1">CBS 102833</strain>
    </source>
</reference>
<accession>A0ACC1LMR5</accession>
<organism evidence="1 2">
    <name type="scientific">Coemansia furcata</name>
    <dbReference type="NCBI Taxonomy" id="417177"/>
    <lineage>
        <taxon>Eukaryota</taxon>
        <taxon>Fungi</taxon>
        <taxon>Fungi incertae sedis</taxon>
        <taxon>Zoopagomycota</taxon>
        <taxon>Kickxellomycotina</taxon>
        <taxon>Kickxellomycetes</taxon>
        <taxon>Kickxellales</taxon>
        <taxon>Kickxellaceae</taxon>
        <taxon>Coemansia</taxon>
    </lineage>
</organism>
<sequence>MADEEDYSALPLEQRLTHKVWKARADAYAYLTKELKQLDPDRQAGQFNLYENYLCKMILDTNMAAQEAGLATVIAFVQNAPNPTRRREEMVAGVVSKCLAATKAGTRALSLELLLLLSEVDTPGPVVTGVIEGFDAKQPKAVAAAVTVVREIVRAFGVKLINLKALLKALAKPFAHKDSAVRTETQHLAVELYRWMRQAILPSLQDLPPVLLKDLESQFAAVAAEPLPRQARLLRSQQEAEEFDLAPAGPHANTNTAANDARDAAADDDESAAPGIDAWELVDPVDITKKLSDDYYEMLASSKWKERKDAIQQLHDSLQKAIRLQNSPGTGDLIQELGKKIADINIIVATLAIQSLGLLALGLRQPFAPYVQSTLPALIERSKERKQTVIDTIRLTTDAYFAAAGHELSAVGDHYFTGATHKNPQVRAESNHFLRRCLAVVPARPGKSDVKRYSDQLKAGLDDGDAGVRESAAECLGTLSKLVTAKVLEPFLEGIDKIKMDKVNEHAEKATIKLRAAANPKPAAAATGPASRPRPRPRPAGSAAPGPRAPASAPKQEEPAGISANLPPHIRAKLEASARAAAIKKAQREGNPIDEFLPANDPPPQAPARAAPAKRLAVGATSVAPAARKPPVAASAPAAQPGVKGKPAPAKDLGETIKMRIANDDSLDEKIANALPASVLAGFESSAWKARMEAMDELKEYLGDQAASGSGVHPELVIRQLARKPGWKESNFQVNARAFQIIEWMAGEDSLDFSSGAAALSVPPLVEKLGDIKLKAPATSALVAIAERYSLKLVAGLATEPIRSQKSPKVLADCIGWLDTQLIEFGTKGLALRPLVSMVKEVGLQSSNAQTRARAVSFMGTLRRAIGVAVMDLLDDLNPQLVQLLEAEFDKVGSQPMPEPIRTQRSLADSDDTGGGAGGASVTSGGGNDDPMDDLFPRQDLHTLIGPGIYKQLGDSNWKERKAGLDAIQGALDSANHRIQPNISGDLYTALKQRLQDANKNLITVTLGLLAALSTDSGAAQPPNIRIVALSTIQCLADKKPQLRVAAVAAMTAWANATPASVEQAVLPAIPGALGDISPELRLSLLQWLADMLAPRHAKGVRLPDLFMLITPLFTCLQDRNADVRKQAQRVLELTVVSCGFEVVHDACEMQLRGAAKASVAPMIEEFRHTVGMASSGGMDAGPPRRAGAPPASGRARPADSVTSPVPDTVMTAAELLGRQPTSQGRQGSTAAISSSGPAAVSGAVGSAAGATSGPGMLRRPMAVRRPPGAPVSGLAAGAPGSRPAMRSARGQPGSADVGRPGTPSSLSLASQMARMSNEELEGVPPILDCDFRAKEQRARRDMSANPNSVPRWAHLGDARVRGDLEAQLSEQMSAHFNPLIYRLLFSTGHYKDRDFLSGLTTIEEVISITSLSQQRFGLPLFVDLVDEDSLASRYMANIDLLLKYISIRMYDGSTHTLLKSFDLLERLIQMTEESQQQQARLATSSSWTDYEVQAVLPALIGRLGDAKEVVRARSRRLLTQLITHLYPTTKLFTTLLEHGVINKSNARIRQESLDCIGFLIRERTAGLGLSAVCAQPARAIPIIAQGIADRDSNVRTATLNVLVTVGEQLPGGADELWRLCGRLAEKERSMLEEKLKRSTIGVGSSQTGGDIGGMRPSSRVGLAPPAGIRARSSQYGAPVGAASGPGSRPASAIGRPSMSAGGGNLPRNGSGIGVGGSMGANRLARPGGLPTSAQTYGMGDSGMAGDYSAYSQQPPRPLPATQYGGSGSGAKPMFSLDFDNLNLPSYSSTTAEQLGGASGSGRPVSLRPGAAPAPPPYEQQARAGHSDLSSAAIGYGASRSESLQNALSGLQISLSANGGNGASGSSSVVGGPNERSVPGPRSVASPVMTAASTGRPMSMVYAASRNPADFSRWSKLDREQWMEGVVADLSSDDSKAAEKAMERLQGLLDIIEPHAAGPEAYVHTPVLDSIRKSVGNVTSALAVQLRWAFTTTSTDPSMVSPFQAMLINIRKLSLHLLLGIFDDRRLAQCVREDALMTVVEEMIRRLVDPLLKRDEDADGNKAARGSVPNYEWATKSLNAIVVKILDKADRTTVYVVLIRLLQSSMAVPVPNPPQTDSDTQRVEFGDLAMRCLWRLTKPLEQELQVQFGEVVASGATIVPASIGNPEFGDIRKHPFIRIDPILRITHRFFEHVPDREWRKREDRNMWMFGDLPKRTVKTIGHMALCRLRGLVWQFTGLILRDAITEHPGLIHPPPMSKFPEGSSAQDNDPALLHWLGDIHIKMSQVSETWAYLQSALSTFDESYARPTVSQLMAALRVAQAATDDDDDSDDDSSSVTVGGLVPGGPPAYGRDSRPSSVVSSSSPYMQSRQPLGISAVAAGERAQSPAYNSGRASQVYAAPNRAASPMYSSSVSATGGGSAVHSPSQIHATLSSRPLSGYASQPSYTSGAASASSAAGGSNMSSQERLRALRERIHGSQSAAARTNLSPQMEQATITPASAFAPAPVRAPAQAPAAPTNSTQSRPAGSSDGVPNMDDIRARIARMRSSLRDPK</sequence>
<dbReference type="Proteomes" id="UP001140096">
    <property type="component" value="Unassembled WGS sequence"/>
</dbReference>
<keyword evidence="2" id="KW-1185">Reference proteome</keyword>
<proteinExistence type="predicted"/>
<evidence type="ECO:0000313" key="1">
    <source>
        <dbReference type="EMBL" id="KAJ2812293.1"/>
    </source>
</evidence>